<dbReference type="InterPro" id="IPR008969">
    <property type="entry name" value="CarboxyPept-like_regulatory"/>
</dbReference>
<keyword evidence="2" id="KW-0964">Secreted</keyword>
<dbReference type="SUPFAM" id="SSF49464">
    <property type="entry name" value="Carboxypeptidase regulatory domain-like"/>
    <property type="match status" value="1"/>
</dbReference>
<dbReference type="InterPro" id="IPR006311">
    <property type="entry name" value="TAT_signal"/>
</dbReference>
<dbReference type="Pfam" id="PF13620">
    <property type="entry name" value="CarboxypepD_reg"/>
    <property type="match status" value="2"/>
</dbReference>
<accession>A0A239MTY7</accession>
<dbReference type="PANTHER" id="PTHR36108:SF13">
    <property type="entry name" value="COLOSSIN-B-RELATED"/>
    <property type="match status" value="1"/>
</dbReference>
<dbReference type="AlphaFoldDB" id="A0A239MTY7"/>
<proteinExistence type="inferred from homology"/>
<keyword evidence="3 4" id="KW-0732">Signal</keyword>
<dbReference type="PANTHER" id="PTHR36108">
    <property type="entry name" value="COLOSSIN-B-RELATED"/>
    <property type="match status" value="1"/>
</dbReference>
<comment type="similarity">
    <text evidence="1">Belongs to the serine-aspartate repeat-containing protein (SDr) family.</text>
</comment>
<reference evidence="5 6" key="1">
    <citation type="submission" date="2017-06" db="EMBL/GenBank/DDBJ databases">
        <authorList>
            <person name="Kim H.J."/>
            <person name="Triplett B.A."/>
        </authorList>
    </citation>
    <scope>NUCLEOTIDE SEQUENCE [LARGE SCALE GENOMIC DNA]</scope>
    <source>
        <strain evidence="5 6">CGMCC 4.5593</strain>
    </source>
</reference>
<name>A0A239MTY7_9ACTN</name>
<protein>
    <submittedName>
        <fullName evidence="5">Carboxypeptidase regulatory-like domain-containing protein</fullName>
    </submittedName>
</protein>
<dbReference type="Proteomes" id="UP000198362">
    <property type="component" value="Unassembled WGS sequence"/>
</dbReference>
<keyword evidence="5" id="KW-0645">Protease</keyword>
<dbReference type="PROSITE" id="PS51318">
    <property type="entry name" value="TAT"/>
    <property type="match status" value="1"/>
</dbReference>
<evidence type="ECO:0000256" key="3">
    <source>
        <dbReference type="ARBA" id="ARBA00022729"/>
    </source>
</evidence>
<evidence type="ECO:0000313" key="6">
    <source>
        <dbReference type="Proteomes" id="UP000198362"/>
    </source>
</evidence>
<dbReference type="Gene3D" id="2.60.40.1120">
    <property type="entry name" value="Carboxypeptidase-like, regulatory domain"/>
    <property type="match status" value="3"/>
</dbReference>
<feature type="signal peptide" evidence="4">
    <location>
        <begin position="1"/>
        <end position="25"/>
    </location>
</feature>
<dbReference type="GO" id="GO:0030246">
    <property type="term" value="F:carbohydrate binding"/>
    <property type="evidence" value="ECO:0007669"/>
    <property type="project" value="InterPro"/>
</dbReference>
<evidence type="ECO:0000256" key="4">
    <source>
        <dbReference type="SAM" id="SignalP"/>
    </source>
</evidence>
<evidence type="ECO:0000313" key="5">
    <source>
        <dbReference type="EMBL" id="SNT46115.1"/>
    </source>
</evidence>
<keyword evidence="5" id="KW-0378">Hydrolase</keyword>
<dbReference type="InterPro" id="IPR013784">
    <property type="entry name" value="Carb-bd-like_fold"/>
</dbReference>
<keyword evidence="5" id="KW-0121">Carboxypeptidase</keyword>
<dbReference type="SUPFAM" id="SSF49452">
    <property type="entry name" value="Starch-binding domain-like"/>
    <property type="match status" value="3"/>
</dbReference>
<feature type="chain" id="PRO_5038926092" evidence="4">
    <location>
        <begin position="26"/>
        <end position="693"/>
    </location>
</feature>
<dbReference type="GO" id="GO:0004180">
    <property type="term" value="F:carboxypeptidase activity"/>
    <property type="evidence" value="ECO:0007669"/>
    <property type="project" value="UniProtKB-KW"/>
</dbReference>
<organism evidence="5 6">
    <name type="scientific">Asanoa hainanensis</name>
    <dbReference type="NCBI Taxonomy" id="560556"/>
    <lineage>
        <taxon>Bacteria</taxon>
        <taxon>Bacillati</taxon>
        <taxon>Actinomycetota</taxon>
        <taxon>Actinomycetes</taxon>
        <taxon>Micromonosporales</taxon>
        <taxon>Micromonosporaceae</taxon>
        <taxon>Asanoa</taxon>
    </lineage>
</organism>
<keyword evidence="6" id="KW-1185">Reference proteome</keyword>
<sequence length="693" mass="72546">MRSIRRRTTAAIAAAVLAGTIGAWATPAQAAANGSISGHLKTAAGAPAGDVLVQAYDAESWASLAFTSTGADGSYQLDGLASGQYIVSFGGFDIPEQFFDQKTDIFDADPVTVTAGQTTVVDQDLFATGSLVGRITDGSGAPLETFVRVYRADNEELAGSHGTDSDGTFRIAVPTGTYVVTFEPVANLYQEQYVPGKLTHAEAQRFVVGAGQDVAVNDTALTVGSLSGRVTRSDGTPAANVHLNVSAFNGDRGAESANTNSNGEFTVPKLLDGNYEIEFWVGNRTEYFDRTADPEEADPVRVRGGQDNRITPSLLPTGSVRIRAVDAVSGVLIKDICAEGQCSNGTGQLVLTGLVEGRQSIYIQAESNHLSRSSDVTVRAGQTTDILVRLMPGAGITTTVVDKATGAPLPNVCLTPFKPSDFHLPEGQGGNCSDSAGKVTLKWLEAGTYRLYAKPLDKSYGRQWVGATGGTGDERQAATITVKASKTTTAPQVRIDRAGTIRGRVTDAATGAALSNVGVGPTTWGRSRGPEATTDAAGNYQIDGFGPYRWPLYVSDADGYASVWTGGAVTRFASTGTQVTSGAVAVADFAMTRGVAVRGTVTTNHGTPDWAWIRVLNTETGDYAGNLDFNGGAYELRVLPGQELRFGIRLTIGDNGYDFDNIALPPATPGGQPRHTVTVPASGLTLDLTIPLP</sequence>
<dbReference type="EMBL" id="FZPH01000006">
    <property type="protein sequence ID" value="SNT46115.1"/>
    <property type="molecule type" value="Genomic_DNA"/>
</dbReference>
<evidence type="ECO:0000256" key="2">
    <source>
        <dbReference type="ARBA" id="ARBA00022525"/>
    </source>
</evidence>
<evidence type="ECO:0000256" key="1">
    <source>
        <dbReference type="ARBA" id="ARBA00007257"/>
    </source>
</evidence>
<gene>
    <name evidence="5" type="ORF">SAMN05421812_106340</name>
</gene>
<dbReference type="RefSeq" id="WP_089250166.1">
    <property type="nucleotide sequence ID" value="NZ_FZPH01000006.1"/>
</dbReference>